<keyword evidence="2" id="KW-0813">Transport</keyword>
<dbReference type="SUPFAM" id="SSF52540">
    <property type="entry name" value="P-loop containing nucleoside triphosphate hydrolases"/>
    <property type="match status" value="1"/>
</dbReference>
<dbReference type="Pfam" id="PF00005">
    <property type="entry name" value="ABC_tran"/>
    <property type="match status" value="1"/>
</dbReference>
<evidence type="ECO:0000256" key="5">
    <source>
        <dbReference type="ARBA" id="ARBA00022989"/>
    </source>
</evidence>
<dbReference type="InterPro" id="IPR000253">
    <property type="entry name" value="FHA_dom"/>
</dbReference>
<dbReference type="Pfam" id="PF01061">
    <property type="entry name" value="ABC2_membrane"/>
    <property type="match status" value="1"/>
</dbReference>
<feature type="transmembrane region" description="Helical" evidence="8">
    <location>
        <begin position="719"/>
        <end position="740"/>
    </location>
</feature>
<dbReference type="Gene3D" id="2.60.200.20">
    <property type="match status" value="1"/>
</dbReference>
<dbReference type="RefSeq" id="WP_260861102.1">
    <property type="nucleotide sequence ID" value="NZ_OCTY01000002.1"/>
</dbReference>
<dbReference type="InterPro" id="IPR050352">
    <property type="entry name" value="ABCG_transporters"/>
</dbReference>
<keyword evidence="12" id="KW-1185">Reference proteome</keyword>
<feature type="transmembrane region" description="Helical" evidence="8">
    <location>
        <begin position="623"/>
        <end position="642"/>
    </location>
</feature>
<accession>A0A7Z7NBK5</accession>
<keyword evidence="3" id="KW-0597">Phosphoprotein</keyword>
<dbReference type="Pfam" id="PF00498">
    <property type="entry name" value="FHA"/>
    <property type="match status" value="1"/>
</dbReference>
<dbReference type="InterPro" id="IPR027417">
    <property type="entry name" value="P-loop_NTPase"/>
</dbReference>
<sequence length="754" mass="80384">MTALPLTVWVGPMRYVFAPDRNVIVGYGDRCDIRLDLLGPIDPNAVPNLVLRFNGTHWVAIDRSNNGIFVDGARMSTVDIRNGQSIAIGDPARGPRLTFQLAAPVGPGEAATKQMRVPPRPQPPLERATRPMRLPPRPAPPPAANVPESPPAEEAQSKTRGLVDWMAIATKKLHIARPDTDAGEAATPTTSRLPFKPGARTIGVAAYELGLTAGGHDLLSNVSFTARPGSLIAVIGPSTARNSALVGLLGGTRPLGSGVLTVDGHDVHAEPESTRSRIGVLARDDRTHARLTVEQAVGYAAEMRLPPNTSPDDRHRVIDQVLDELELTPHRKTRVAKLPPEIRRCASMAIELVARPSLLVVDEPSAGLTPAQEYHVMSLLRRQADLGCVVVAAMGSLSQLNLCDQVLLLTPAGTLAYAGPPAQIESAMGTTNWADIFAQISAHPVGAHRAFLPRQQASVSTTSPAVAAPDPPPAELTFWQQIRLVTRRQARLLVAHRSYFVFLLLLPFALGALTLLIPGSSGWGKANPSGKNPHEAVEILALLNIGAVLMGTALTIRDLVGERRIFPREHSVGLSTSAYLAGKIIVFSVAAAVQAAVLTTIVVVVKGRPVQGAVLLHDPALELYVAVATTTIVSAVVGLALSSLGNSLREVLPLVVPVILASLLFAGGLVSLVGTWGYDQISWLIPAQWGFAATASTVDLRRVDTLAAHNQVWTHYVGWWMFDMLVLIVIGAMCAAFVRYRVGQTATSRTTGTE</sequence>
<dbReference type="EMBL" id="OCTY01000002">
    <property type="protein sequence ID" value="SOJ56093.1"/>
    <property type="molecule type" value="Genomic_DNA"/>
</dbReference>
<dbReference type="GO" id="GO:0016020">
    <property type="term" value="C:membrane"/>
    <property type="evidence" value="ECO:0007669"/>
    <property type="project" value="UniProtKB-SubCell"/>
</dbReference>
<dbReference type="PANTHER" id="PTHR48041">
    <property type="entry name" value="ABC TRANSPORTER G FAMILY MEMBER 28"/>
    <property type="match status" value="1"/>
</dbReference>
<dbReference type="Proteomes" id="UP000554965">
    <property type="component" value="Unassembled WGS sequence"/>
</dbReference>
<feature type="transmembrane region" description="Helical" evidence="8">
    <location>
        <begin position="498"/>
        <end position="519"/>
    </location>
</feature>
<evidence type="ECO:0000256" key="3">
    <source>
        <dbReference type="ARBA" id="ARBA00022553"/>
    </source>
</evidence>
<evidence type="ECO:0000256" key="8">
    <source>
        <dbReference type="SAM" id="Phobius"/>
    </source>
</evidence>
<keyword evidence="4 8" id="KW-0812">Transmembrane</keyword>
<dbReference type="SUPFAM" id="SSF49879">
    <property type="entry name" value="SMAD/FHA domain"/>
    <property type="match status" value="1"/>
</dbReference>
<feature type="compositionally biased region" description="Pro residues" evidence="7">
    <location>
        <begin position="133"/>
        <end position="150"/>
    </location>
</feature>
<dbReference type="InterPro" id="IPR008984">
    <property type="entry name" value="SMAD_FHA_dom_sf"/>
</dbReference>
<dbReference type="Gene3D" id="3.40.50.300">
    <property type="entry name" value="P-loop containing nucleotide triphosphate hydrolases"/>
    <property type="match status" value="1"/>
</dbReference>
<evidence type="ECO:0000256" key="2">
    <source>
        <dbReference type="ARBA" id="ARBA00022448"/>
    </source>
</evidence>
<dbReference type="EC" id="3.6.3.-" evidence="11"/>
<evidence type="ECO:0000256" key="1">
    <source>
        <dbReference type="ARBA" id="ARBA00004141"/>
    </source>
</evidence>
<evidence type="ECO:0000256" key="6">
    <source>
        <dbReference type="ARBA" id="ARBA00023136"/>
    </source>
</evidence>
<dbReference type="PROSITE" id="PS50893">
    <property type="entry name" value="ABC_TRANSPORTER_2"/>
    <property type="match status" value="1"/>
</dbReference>
<keyword evidence="5 8" id="KW-1133">Transmembrane helix</keyword>
<keyword evidence="11" id="KW-0378">Hydrolase</keyword>
<evidence type="ECO:0000313" key="11">
    <source>
        <dbReference type="EMBL" id="SOJ56093.1"/>
    </source>
</evidence>
<feature type="transmembrane region" description="Helical" evidence="8">
    <location>
        <begin position="654"/>
        <end position="678"/>
    </location>
</feature>
<name>A0A7Z7NBK5_9MYCO</name>
<feature type="transmembrane region" description="Helical" evidence="8">
    <location>
        <begin position="539"/>
        <end position="560"/>
    </location>
</feature>
<comment type="subcellular location">
    <subcellularLocation>
        <location evidence="1">Membrane</location>
        <topology evidence="1">Multi-pass membrane protein</topology>
    </subcellularLocation>
</comment>
<evidence type="ECO:0000259" key="9">
    <source>
        <dbReference type="PROSITE" id="PS50006"/>
    </source>
</evidence>
<evidence type="ECO:0000313" key="12">
    <source>
        <dbReference type="Proteomes" id="UP000554965"/>
    </source>
</evidence>
<dbReference type="InterPro" id="IPR003439">
    <property type="entry name" value="ABC_transporter-like_ATP-bd"/>
</dbReference>
<organism evidence="11 12">
    <name type="scientific">Mycobacterium simulans</name>
    <dbReference type="NCBI Taxonomy" id="627089"/>
    <lineage>
        <taxon>Bacteria</taxon>
        <taxon>Bacillati</taxon>
        <taxon>Actinomycetota</taxon>
        <taxon>Actinomycetes</taxon>
        <taxon>Mycobacteriales</taxon>
        <taxon>Mycobacteriaceae</taxon>
        <taxon>Mycobacterium</taxon>
    </lineage>
</organism>
<protein>
    <submittedName>
        <fullName evidence="11">ABC transporter ATP-binding/permease protein</fullName>
        <ecNumber evidence="11">3.6.3.-</ecNumber>
    </submittedName>
</protein>
<evidence type="ECO:0000256" key="7">
    <source>
        <dbReference type="SAM" id="MobiDB-lite"/>
    </source>
</evidence>
<dbReference type="AlphaFoldDB" id="A0A7Z7NBK5"/>
<evidence type="ECO:0000256" key="4">
    <source>
        <dbReference type="ARBA" id="ARBA00022692"/>
    </source>
</evidence>
<dbReference type="InterPro" id="IPR013525">
    <property type="entry name" value="ABC2_TM"/>
</dbReference>
<feature type="domain" description="FHA" evidence="9">
    <location>
        <begin position="23"/>
        <end position="75"/>
    </location>
</feature>
<feature type="transmembrane region" description="Helical" evidence="8">
    <location>
        <begin position="580"/>
        <end position="603"/>
    </location>
</feature>
<evidence type="ECO:0000259" key="10">
    <source>
        <dbReference type="PROSITE" id="PS50893"/>
    </source>
</evidence>
<gene>
    <name evidence="11" type="ORF">MSIMFB_03569</name>
</gene>
<dbReference type="GO" id="GO:0005524">
    <property type="term" value="F:ATP binding"/>
    <property type="evidence" value="ECO:0007669"/>
    <property type="project" value="UniProtKB-KW"/>
</dbReference>
<feature type="domain" description="ABC transporter" evidence="10">
    <location>
        <begin position="199"/>
        <end position="436"/>
    </location>
</feature>
<dbReference type="PANTHER" id="PTHR48041:SF139">
    <property type="entry name" value="PROTEIN SCARLET"/>
    <property type="match status" value="1"/>
</dbReference>
<proteinExistence type="predicted"/>
<comment type="caution">
    <text evidence="11">The sequence shown here is derived from an EMBL/GenBank/DDBJ whole genome shotgun (WGS) entry which is preliminary data.</text>
</comment>
<feature type="region of interest" description="Disordered" evidence="7">
    <location>
        <begin position="107"/>
        <end position="159"/>
    </location>
</feature>
<keyword evidence="11" id="KW-0547">Nucleotide-binding</keyword>
<reference evidence="11 12" key="1">
    <citation type="submission" date="2017-10" db="EMBL/GenBank/DDBJ databases">
        <authorList>
            <consortium name="Urmite Genomes"/>
        </authorList>
    </citation>
    <scope>NUCLEOTIDE SEQUENCE [LARGE SCALE GENOMIC DNA]</scope>
    <source>
        <strain evidence="11 12">FB-527</strain>
    </source>
</reference>
<dbReference type="GO" id="GO:0140359">
    <property type="term" value="F:ABC-type transporter activity"/>
    <property type="evidence" value="ECO:0007669"/>
    <property type="project" value="InterPro"/>
</dbReference>
<dbReference type="PROSITE" id="PS50006">
    <property type="entry name" value="FHA_DOMAIN"/>
    <property type="match status" value="1"/>
</dbReference>
<dbReference type="GO" id="GO:0016887">
    <property type="term" value="F:ATP hydrolysis activity"/>
    <property type="evidence" value="ECO:0007669"/>
    <property type="project" value="InterPro"/>
</dbReference>
<keyword evidence="6 8" id="KW-0472">Membrane</keyword>
<keyword evidence="11" id="KW-0067">ATP-binding</keyword>